<evidence type="ECO:0000313" key="2">
    <source>
        <dbReference type="Proteomes" id="UP000298616"/>
    </source>
</evidence>
<dbReference type="AlphaFoldDB" id="A0A4D7JK70"/>
<dbReference type="KEGG" id="fpf:DCC35_03340"/>
<reference evidence="1 2" key="1">
    <citation type="submission" date="2018-04" db="EMBL/GenBank/DDBJ databases">
        <title>Complete genome uncultured novel isolate.</title>
        <authorList>
            <person name="Merlino G."/>
        </authorList>
    </citation>
    <scope>NUCLEOTIDE SEQUENCE [LARGE SCALE GENOMIC DNA]</scope>
    <source>
        <strain evidence="2">R1DC9</strain>
    </source>
</reference>
<protein>
    <submittedName>
        <fullName evidence="1">Uncharacterized protein</fullName>
    </submittedName>
</protein>
<dbReference type="Proteomes" id="UP000298616">
    <property type="component" value="Chromosome"/>
</dbReference>
<accession>A0A4D7JK70</accession>
<dbReference type="NCBIfam" id="TIGR03806">
    <property type="entry name" value="chp_HNE_0200"/>
    <property type="match status" value="1"/>
</dbReference>
<dbReference type="InterPro" id="IPR022269">
    <property type="entry name" value="SO_2930-like_C"/>
</dbReference>
<dbReference type="RefSeq" id="WP_137089451.1">
    <property type="nucleotide sequence ID" value="NZ_CP028923.1"/>
</dbReference>
<dbReference type="OrthoDB" id="338827at2"/>
<keyword evidence="2" id="KW-1185">Reference proteome</keyword>
<dbReference type="PROSITE" id="PS51257">
    <property type="entry name" value="PROKAR_LIPOPROTEIN"/>
    <property type="match status" value="1"/>
</dbReference>
<proteinExistence type="predicted"/>
<dbReference type="EMBL" id="CP028923">
    <property type="protein sequence ID" value="QCK13860.1"/>
    <property type="molecule type" value="Genomic_DNA"/>
</dbReference>
<name>A0A4D7JK70_9BACT</name>
<evidence type="ECO:0000313" key="1">
    <source>
        <dbReference type="EMBL" id="QCK13860.1"/>
    </source>
</evidence>
<organism evidence="1 2">
    <name type="scientific">Mangrovivirga cuniculi</name>
    <dbReference type="NCBI Taxonomy" id="2715131"/>
    <lineage>
        <taxon>Bacteria</taxon>
        <taxon>Pseudomonadati</taxon>
        <taxon>Bacteroidota</taxon>
        <taxon>Cytophagia</taxon>
        <taxon>Cytophagales</taxon>
        <taxon>Mangrovivirgaceae</taxon>
        <taxon>Mangrovivirga</taxon>
    </lineage>
</organism>
<gene>
    <name evidence="1" type="ORF">DCC35_03340</name>
</gene>
<sequence length="361" mass="40973">MRTDYFIIFFSIIFIVSCGKNTDNSIEKNISESELVEVETYGLGKAWLSEYGFYEGDLKQLKPVENVHPYEINSPLFSDYASKKRFIYLPEGKSVSYVNNGVLDFPVGTILIKNFYYEKIKGSSTPKVIETRLLIRYENEWKPLTYIWKEDQSDAFLEIVGSRKPVQFISEDGSLLDIKYSIPDLNQCQNCHNKNEVLTPIGPTAGQLNKYVINDGKKVNQLALLARKGVVSGMPGMDNIPRVAQWDNPGHYSIDQRARAYLDMNCGHCHNPQGSAKTSGLYLTLDELDDHKIGINKKPVAAGKASGNLLYDIVKGKPEESIIVFRMDSEKPEIMMPELGRSLIHKEGVELIREWIKKMDE</sequence>